<dbReference type="AlphaFoldDB" id="A0A1V9X033"/>
<organism evidence="1 2">
    <name type="scientific">Tropilaelaps mercedesae</name>
    <dbReference type="NCBI Taxonomy" id="418985"/>
    <lineage>
        <taxon>Eukaryota</taxon>
        <taxon>Metazoa</taxon>
        <taxon>Ecdysozoa</taxon>
        <taxon>Arthropoda</taxon>
        <taxon>Chelicerata</taxon>
        <taxon>Arachnida</taxon>
        <taxon>Acari</taxon>
        <taxon>Parasitiformes</taxon>
        <taxon>Mesostigmata</taxon>
        <taxon>Gamasina</taxon>
        <taxon>Dermanyssoidea</taxon>
        <taxon>Laelapidae</taxon>
        <taxon>Tropilaelaps</taxon>
    </lineage>
</organism>
<gene>
    <name evidence="1" type="ORF">BIW11_13963</name>
</gene>
<dbReference type="InParanoid" id="A0A1V9X033"/>
<comment type="caution">
    <text evidence="1">The sequence shown here is derived from an EMBL/GenBank/DDBJ whole genome shotgun (WGS) entry which is preliminary data.</text>
</comment>
<evidence type="ECO:0000313" key="1">
    <source>
        <dbReference type="EMBL" id="OQR66722.1"/>
    </source>
</evidence>
<proteinExistence type="predicted"/>
<keyword evidence="2" id="KW-1185">Reference proteome</keyword>
<accession>A0A1V9X033</accession>
<evidence type="ECO:0000313" key="2">
    <source>
        <dbReference type="Proteomes" id="UP000192247"/>
    </source>
</evidence>
<reference evidence="1 2" key="1">
    <citation type="journal article" date="2017" name="Gigascience">
        <title>Draft genome of the honey bee ectoparasitic mite, Tropilaelaps mercedesae, is shaped by the parasitic life history.</title>
        <authorList>
            <person name="Dong X."/>
            <person name="Armstrong S.D."/>
            <person name="Xia D."/>
            <person name="Makepeace B.L."/>
            <person name="Darby A.C."/>
            <person name="Kadowaki T."/>
        </authorList>
    </citation>
    <scope>NUCLEOTIDE SEQUENCE [LARGE SCALE GENOMIC DNA]</scope>
    <source>
        <strain evidence="1">Wuxi-XJTLU</strain>
    </source>
</reference>
<dbReference type="Proteomes" id="UP000192247">
    <property type="component" value="Unassembled WGS sequence"/>
</dbReference>
<sequence length="81" mass="9505">MYCYDAAHRHALYAKELQSDHDRWYLSRATRDAVVSAHSAPFLQVGSAAPTLLNRVTAPVYYYSSQWVPYHRRKVTSWYRP</sequence>
<protein>
    <submittedName>
        <fullName evidence="1">Uncharacterized protein</fullName>
    </submittedName>
</protein>
<dbReference type="EMBL" id="MNPL01031307">
    <property type="protein sequence ID" value="OQR66722.1"/>
    <property type="molecule type" value="Genomic_DNA"/>
</dbReference>
<name>A0A1V9X033_9ACAR</name>